<evidence type="ECO:0000313" key="2">
    <source>
        <dbReference type="EMBL" id="CAF1271678.1"/>
    </source>
</evidence>
<feature type="compositionally biased region" description="Polar residues" evidence="1">
    <location>
        <begin position="43"/>
        <end position="57"/>
    </location>
</feature>
<evidence type="ECO:0000256" key="1">
    <source>
        <dbReference type="SAM" id="MobiDB-lite"/>
    </source>
</evidence>
<keyword evidence="4" id="KW-1185">Reference proteome</keyword>
<feature type="compositionally biased region" description="Low complexity" evidence="1">
    <location>
        <begin position="58"/>
        <end position="68"/>
    </location>
</feature>
<reference evidence="3" key="1">
    <citation type="submission" date="2021-02" db="EMBL/GenBank/DDBJ databases">
        <authorList>
            <person name="Nowell W R."/>
        </authorList>
    </citation>
    <scope>NUCLEOTIDE SEQUENCE</scope>
</reference>
<accession>A0A815X500</accession>
<protein>
    <submittedName>
        <fullName evidence="3">Uncharacterized protein</fullName>
    </submittedName>
</protein>
<dbReference type="Proteomes" id="UP000663870">
    <property type="component" value="Unassembled WGS sequence"/>
</dbReference>
<dbReference type="EMBL" id="CAJNOH010002090">
    <property type="protein sequence ID" value="CAF1271678.1"/>
    <property type="molecule type" value="Genomic_DNA"/>
</dbReference>
<comment type="caution">
    <text evidence="3">The sequence shown here is derived from an EMBL/GenBank/DDBJ whole genome shotgun (WGS) entry which is preliminary data.</text>
</comment>
<dbReference type="AlphaFoldDB" id="A0A815X500"/>
<evidence type="ECO:0000313" key="4">
    <source>
        <dbReference type="Proteomes" id="UP000663870"/>
    </source>
</evidence>
<proteinExistence type="predicted"/>
<organism evidence="3 4">
    <name type="scientific">Rotaria sordida</name>
    <dbReference type="NCBI Taxonomy" id="392033"/>
    <lineage>
        <taxon>Eukaryota</taxon>
        <taxon>Metazoa</taxon>
        <taxon>Spiralia</taxon>
        <taxon>Gnathifera</taxon>
        <taxon>Rotifera</taxon>
        <taxon>Eurotatoria</taxon>
        <taxon>Bdelloidea</taxon>
        <taxon>Philodinida</taxon>
        <taxon>Philodinidae</taxon>
        <taxon>Rotaria</taxon>
    </lineage>
</organism>
<evidence type="ECO:0000313" key="3">
    <source>
        <dbReference type="EMBL" id="CAF1551252.1"/>
    </source>
</evidence>
<feature type="compositionally biased region" description="Low complexity" evidence="1">
    <location>
        <begin position="78"/>
        <end position="91"/>
    </location>
</feature>
<gene>
    <name evidence="3" type="ORF">JXQ802_LOCUS43655</name>
    <name evidence="2" type="ORF">PYM288_LOCUS28413</name>
</gene>
<feature type="compositionally biased region" description="Basic residues" evidence="1">
    <location>
        <begin position="31"/>
        <end position="42"/>
    </location>
</feature>
<name>A0A815X500_9BILA</name>
<feature type="compositionally biased region" description="Polar residues" evidence="1">
    <location>
        <begin position="1"/>
        <end position="13"/>
    </location>
</feature>
<feature type="region of interest" description="Disordered" evidence="1">
    <location>
        <begin position="1"/>
        <end position="91"/>
    </location>
</feature>
<feature type="compositionally biased region" description="Basic and acidic residues" evidence="1">
    <location>
        <begin position="21"/>
        <end position="30"/>
    </location>
</feature>
<sequence>MEYQNLNSPSDTDQGGKRGRTPTDDDYERHVTRKGTPKRSKSVQKNTRTFINSIRSATTTDNNDSNSNLRMDDVNFQSSNNNNKKNINNDNDSSIFNFSRSAIDYAINQHLPPIKIICEPKIGNQKEGGVIIKGLIKSIEHDFKGVNPRHNDLIGFDSWYIDFKGDICCITNDIELFVYLCDDNHVPKLIQYLRLHPEVFPNDTQIFIPSNFRQEGGKVLGKRMMDKNQDYYYYKSSKINPVPVWPSLSSKSTIYEPNANLNHQNLNVKDQLNLKDFLARIEKDCNEAKQEYDRRFNDTTTKINMCLNQVQSLMNCFSSTIQRQNEMIYVLKTSLNECLEIIKITNQALCLLLDKTGEQQYKDMIQQISAIPL</sequence>
<dbReference type="EMBL" id="CAJNOL010003197">
    <property type="protein sequence ID" value="CAF1551252.1"/>
    <property type="molecule type" value="Genomic_DNA"/>
</dbReference>
<dbReference type="Proteomes" id="UP000663854">
    <property type="component" value="Unassembled WGS sequence"/>
</dbReference>